<dbReference type="GO" id="GO:0016020">
    <property type="term" value="C:membrane"/>
    <property type="evidence" value="ECO:0007669"/>
    <property type="project" value="TreeGrafter"/>
</dbReference>
<dbReference type="GO" id="GO:0006888">
    <property type="term" value="P:endoplasmic reticulum to Golgi vesicle-mediated transport"/>
    <property type="evidence" value="ECO:0007669"/>
    <property type="project" value="TreeGrafter"/>
</dbReference>
<dbReference type="PANTHER" id="PTHR10984">
    <property type="entry name" value="ENDOPLASMIC RETICULUM-GOLGI INTERMEDIATE COMPARTMENT PROTEIN"/>
    <property type="match status" value="1"/>
</dbReference>
<evidence type="ECO:0000259" key="1">
    <source>
        <dbReference type="Pfam" id="PF07970"/>
    </source>
</evidence>
<dbReference type="Proteomes" id="UP000499080">
    <property type="component" value="Unassembled WGS sequence"/>
</dbReference>
<dbReference type="EMBL" id="BGPR01127646">
    <property type="protein sequence ID" value="GBN37690.1"/>
    <property type="molecule type" value="Genomic_DNA"/>
</dbReference>
<protein>
    <recommendedName>
        <fullName evidence="1">Endoplasmic reticulum vesicle transporter C-terminal domain-containing protein</fullName>
    </recommendedName>
</protein>
<organism evidence="2 3">
    <name type="scientific">Araneus ventricosus</name>
    <name type="common">Orbweaver spider</name>
    <name type="synonym">Epeira ventricosa</name>
    <dbReference type="NCBI Taxonomy" id="182803"/>
    <lineage>
        <taxon>Eukaryota</taxon>
        <taxon>Metazoa</taxon>
        <taxon>Ecdysozoa</taxon>
        <taxon>Arthropoda</taxon>
        <taxon>Chelicerata</taxon>
        <taxon>Arachnida</taxon>
        <taxon>Araneae</taxon>
        <taxon>Araneomorphae</taxon>
        <taxon>Entelegynae</taxon>
        <taxon>Araneoidea</taxon>
        <taxon>Araneidae</taxon>
        <taxon>Araneus</taxon>
    </lineage>
</organism>
<feature type="domain" description="Endoplasmic reticulum vesicle transporter C-terminal" evidence="1">
    <location>
        <begin position="3"/>
        <end position="70"/>
    </location>
</feature>
<reference evidence="2 3" key="1">
    <citation type="journal article" date="2019" name="Sci. Rep.">
        <title>Orb-weaving spider Araneus ventricosus genome elucidates the spidroin gene catalogue.</title>
        <authorList>
            <person name="Kono N."/>
            <person name="Nakamura H."/>
            <person name="Ohtoshi R."/>
            <person name="Moran D.A.P."/>
            <person name="Shinohara A."/>
            <person name="Yoshida Y."/>
            <person name="Fujiwara M."/>
            <person name="Mori M."/>
            <person name="Tomita M."/>
            <person name="Arakawa K."/>
        </authorList>
    </citation>
    <scope>NUCLEOTIDE SEQUENCE [LARGE SCALE GENOMIC DNA]</scope>
</reference>
<dbReference type="AlphaFoldDB" id="A0A4Y2NGJ2"/>
<comment type="caution">
    <text evidence="2">The sequence shown here is derived from an EMBL/GenBank/DDBJ whole genome shotgun (WGS) entry which is preliminary data.</text>
</comment>
<gene>
    <name evidence="2" type="ORF">AVEN_27149_1</name>
</gene>
<dbReference type="OrthoDB" id="5541786at2759"/>
<proteinExistence type="predicted"/>
<feature type="non-terminal residue" evidence="2">
    <location>
        <position position="1"/>
    </location>
</feature>
<dbReference type="InterPro" id="IPR012936">
    <property type="entry name" value="Erv_C"/>
</dbReference>
<keyword evidence="3" id="KW-1185">Reference proteome</keyword>
<accession>A0A4Y2NGJ2</accession>
<dbReference type="GO" id="GO:0030134">
    <property type="term" value="C:COPII-coated ER to Golgi transport vesicle"/>
    <property type="evidence" value="ECO:0007669"/>
    <property type="project" value="TreeGrafter"/>
</dbReference>
<sequence length="79" mass="9334">FSDYNFSHRIERFSFGEPTAGVFDPLEGDEKVAPTNFHMYQYYLKVVPTEIVHSNRRQSTYQYSVTEQRRFCGVLPTTF</sequence>
<dbReference type="PANTHER" id="PTHR10984:SF30">
    <property type="entry name" value="ENDOPLASMIC RETICULUM-GOLGI INTERMEDIATE COMPARTMENT PROTEIN 2"/>
    <property type="match status" value="1"/>
</dbReference>
<evidence type="ECO:0000313" key="2">
    <source>
        <dbReference type="EMBL" id="GBN37690.1"/>
    </source>
</evidence>
<dbReference type="GO" id="GO:0006890">
    <property type="term" value="P:retrograde vesicle-mediated transport, Golgi to endoplasmic reticulum"/>
    <property type="evidence" value="ECO:0007669"/>
    <property type="project" value="TreeGrafter"/>
</dbReference>
<dbReference type="GO" id="GO:0005783">
    <property type="term" value="C:endoplasmic reticulum"/>
    <property type="evidence" value="ECO:0007669"/>
    <property type="project" value="TreeGrafter"/>
</dbReference>
<name>A0A4Y2NGJ2_ARAVE</name>
<evidence type="ECO:0000313" key="3">
    <source>
        <dbReference type="Proteomes" id="UP000499080"/>
    </source>
</evidence>
<dbReference type="Pfam" id="PF07970">
    <property type="entry name" value="COPIIcoated_ERV"/>
    <property type="match status" value="1"/>
</dbReference>
<dbReference type="InterPro" id="IPR045888">
    <property type="entry name" value="Erv"/>
</dbReference>